<dbReference type="Proteomes" id="UP000807716">
    <property type="component" value="Unassembled WGS sequence"/>
</dbReference>
<accession>A0A9P6PIC0</accession>
<proteinExistence type="predicted"/>
<dbReference type="EMBL" id="JAAAJB010001466">
    <property type="protein sequence ID" value="KAG0247929.1"/>
    <property type="molecule type" value="Genomic_DNA"/>
</dbReference>
<sequence>MIEVLRSASHEFISNEIVKAINCLREEKQKQLKKKPSKVDHKEKLRTRLLSYERVPRSLTARALQMLGDRFELRDDDTWVSLEQKTFGTTGAGRQQRTAAHAANPDRKYNLLPKNIDIFKDVLEGFSFDQHWDALEATGGSDQGDNDNDGNTLDNAVDEPEDEEQDGIRTVAVKLSQIVRPDLQGRLGMMTKIFKKTQADLTTFKSELSAIQRLNIISLADGSLLRKIDSTQSSQEDDLVHRQASIKEDIVVHDLAIAPADQEYDDSAMDIDGDVQEYDTIIATDGPSTFNIMALLPDNYLVRDNSLHT</sequence>
<keyword evidence="3" id="KW-1185">Reference proteome</keyword>
<protein>
    <submittedName>
        <fullName evidence="2">Uncharacterized protein</fullName>
    </submittedName>
</protein>
<evidence type="ECO:0000313" key="2">
    <source>
        <dbReference type="EMBL" id="KAG0247929.1"/>
    </source>
</evidence>
<feature type="compositionally biased region" description="Acidic residues" evidence="1">
    <location>
        <begin position="156"/>
        <end position="165"/>
    </location>
</feature>
<comment type="caution">
    <text evidence="2">The sequence shown here is derived from an EMBL/GenBank/DDBJ whole genome shotgun (WGS) entry which is preliminary data.</text>
</comment>
<reference evidence="2" key="1">
    <citation type="journal article" date="2020" name="Fungal Divers.">
        <title>Resolving the Mortierellaceae phylogeny through synthesis of multi-gene phylogenetics and phylogenomics.</title>
        <authorList>
            <person name="Vandepol N."/>
            <person name="Liber J."/>
            <person name="Desiro A."/>
            <person name="Na H."/>
            <person name="Kennedy M."/>
            <person name="Barry K."/>
            <person name="Grigoriev I.V."/>
            <person name="Miller A.N."/>
            <person name="O'Donnell K."/>
            <person name="Stajich J.E."/>
            <person name="Bonito G."/>
        </authorList>
    </citation>
    <scope>NUCLEOTIDE SEQUENCE</scope>
    <source>
        <strain evidence="2">BC1065</strain>
    </source>
</reference>
<dbReference type="AlphaFoldDB" id="A0A9P6PIC0"/>
<dbReference type="OrthoDB" id="2439563at2759"/>
<organism evidence="2 3">
    <name type="scientific">Actinomortierella ambigua</name>
    <dbReference type="NCBI Taxonomy" id="1343610"/>
    <lineage>
        <taxon>Eukaryota</taxon>
        <taxon>Fungi</taxon>
        <taxon>Fungi incertae sedis</taxon>
        <taxon>Mucoromycota</taxon>
        <taxon>Mortierellomycotina</taxon>
        <taxon>Mortierellomycetes</taxon>
        <taxon>Mortierellales</taxon>
        <taxon>Mortierellaceae</taxon>
        <taxon>Actinomortierella</taxon>
    </lineage>
</organism>
<name>A0A9P6PIC0_9FUNG</name>
<evidence type="ECO:0000313" key="3">
    <source>
        <dbReference type="Proteomes" id="UP000807716"/>
    </source>
</evidence>
<feature type="region of interest" description="Disordered" evidence="1">
    <location>
        <begin position="136"/>
        <end position="165"/>
    </location>
</feature>
<feature type="non-terminal residue" evidence="2">
    <location>
        <position position="309"/>
    </location>
</feature>
<evidence type="ECO:0000256" key="1">
    <source>
        <dbReference type="SAM" id="MobiDB-lite"/>
    </source>
</evidence>
<gene>
    <name evidence="2" type="ORF">DFQ27_001397</name>
</gene>